<protein>
    <submittedName>
        <fullName evidence="4">Lamin tail domain-containing protein</fullName>
    </submittedName>
</protein>
<organism evidence="4 5">
    <name type="scientific">Peterkaempfera bronchialis</name>
    <dbReference type="NCBI Taxonomy" id="2126346"/>
    <lineage>
        <taxon>Bacteria</taxon>
        <taxon>Bacillati</taxon>
        <taxon>Actinomycetota</taxon>
        <taxon>Actinomycetes</taxon>
        <taxon>Kitasatosporales</taxon>
        <taxon>Streptomycetaceae</taxon>
        <taxon>Peterkaempfera</taxon>
    </lineage>
</organism>
<evidence type="ECO:0000313" key="4">
    <source>
        <dbReference type="EMBL" id="AXI79903.1"/>
    </source>
</evidence>
<name>A0A345T1P8_9ACTN</name>
<gene>
    <name evidence="4" type="ORF">C7M71_023375</name>
</gene>
<evidence type="ECO:0000256" key="2">
    <source>
        <dbReference type="SAM" id="SignalP"/>
    </source>
</evidence>
<dbReference type="AlphaFoldDB" id="A0A345T1P8"/>
<evidence type="ECO:0000256" key="1">
    <source>
        <dbReference type="SAM" id="MobiDB-lite"/>
    </source>
</evidence>
<dbReference type="Gene3D" id="2.60.40.1260">
    <property type="entry name" value="Lamin Tail domain"/>
    <property type="match status" value="1"/>
</dbReference>
<feature type="region of interest" description="Disordered" evidence="1">
    <location>
        <begin position="1"/>
        <end position="22"/>
    </location>
</feature>
<dbReference type="KEGG" id="stri:C7M71_023375"/>
<feature type="domain" description="LTD" evidence="3">
    <location>
        <begin position="43"/>
        <end position="164"/>
    </location>
</feature>
<sequence>MPRTVIPSAQPHPGRAPNQGTSMHARRIASMLLAATAAAAVLGTGTAQAAGHPHHRIDRHRAIVELGPVHRDGNASREWITLTNTSGRPVDLRGWTLSDRDRHSFRLRHVSLRGHQSVRVHTGHGRDTFRDVYQEQRRSVWDRVDTATLRDDRGRVVDQASWGGRIDHHPGHRR</sequence>
<dbReference type="InterPro" id="IPR036415">
    <property type="entry name" value="Lamin_tail_dom_sf"/>
</dbReference>
<dbReference type="Proteomes" id="UP000249340">
    <property type="component" value="Chromosome"/>
</dbReference>
<dbReference type="PROSITE" id="PS51841">
    <property type="entry name" value="LTD"/>
    <property type="match status" value="1"/>
</dbReference>
<dbReference type="InterPro" id="IPR001322">
    <property type="entry name" value="Lamin_tail_dom"/>
</dbReference>
<evidence type="ECO:0000313" key="5">
    <source>
        <dbReference type="Proteomes" id="UP000249340"/>
    </source>
</evidence>
<dbReference type="EMBL" id="CP031264">
    <property type="protein sequence ID" value="AXI79903.1"/>
    <property type="molecule type" value="Genomic_DNA"/>
</dbReference>
<keyword evidence="5" id="KW-1185">Reference proteome</keyword>
<keyword evidence="2" id="KW-0732">Signal</keyword>
<feature type="chain" id="PRO_5016955383" evidence="2">
    <location>
        <begin position="50"/>
        <end position="174"/>
    </location>
</feature>
<dbReference type="Pfam" id="PF00932">
    <property type="entry name" value="LTD"/>
    <property type="match status" value="1"/>
</dbReference>
<feature type="signal peptide" evidence="2">
    <location>
        <begin position="1"/>
        <end position="49"/>
    </location>
</feature>
<reference evidence="5" key="1">
    <citation type="submission" date="2018-07" db="EMBL/GenBank/DDBJ databases">
        <title>Streptacidiphilus bronchialis DSM 106435 chromosome.</title>
        <authorList>
            <person name="Batra D."/>
            <person name="Gulvik C.A."/>
        </authorList>
    </citation>
    <scope>NUCLEOTIDE SEQUENCE [LARGE SCALE GENOMIC DNA]</scope>
    <source>
        <strain evidence="5">DSM 106435</strain>
    </source>
</reference>
<accession>A0A345T1P8</accession>
<dbReference type="OrthoDB" id="3828227at2"/>
<evidence type="ECO:0000259" key="3">
    <source>
        <dbReference type="PROSITE" id="PS51841"/>
    </source>
</evidence>
<dbReference type="SUPFAM" id="SSF74853">
    <property type="entry name" value="Lamin A/C globular tail domain"/>
    <property type="match status" value="1"/>
</dbReference>
<proteinExistence type="predicted"/>